<name>A0ABN9UTG9_9DINO</name>
<gene>
    <name evidence="3" type="ORF">PCOR1329_LOCUS50847</name>
</gene>
<dbReference type="InterPro" id="IPR011009">
    <property type="entry name" value="Kinase-like_dom_sf"/>
</dbReference>
<dbReference type="Gene3D" id="3.30.200.20">
    <property type="entry name" value="Phosphorylase Kinase, domain 1"/>
    <property type="match status" value="1"/>
</dbReference>
<evidence type="ECO:0000313" key="3">
    <source>
        <dbReference type="EMBL" id="CAK0862431.1"/>
    </source>
</evidence>
<organism evidence="3 4">
    <name type="scientific">Prorocentrum cordatum</name>
    <dbReference type="NCBI Taxonomy" id="2364126"/>
    <lineage>
        <taxon>Eukaryota</taxon>
        <taxon>Sar</taxon>
        <taxon>Alveolata</taxon>
        <taxon>Dinophyceae</taxon>
        <taxon>Prorocentrales</taxon>
        <taxon>Prorocentraceae</taxon>
        <taxon>Prorocentrum</taxon>
    </lineage>
</organism>
<dbReference type="SUPFAM" id="SSF56112">
    <property type="entry name" value="Protein kinase-like (PK-like)"/>
    <property type="match status" value="1"/>
</dbReference>
<accession>A0ABN9UTG9</accession>
<keyword evidence="4" id="KW-1185">Reference proteome</keyword>
<comment type="caution">
    <text evidence="3">The sequence shown here is derived from an EMBL/GenBank/DDBJ whole genome shotgun (WGS) entry which is preliminary data.</text>
</comment>
<feature type="domain" description="Protein kinase" evidence="2">
    <location>
        <begin position="1"/>
        <end position="278"/>
    </location>
</feature>
<dbReference type="Gene3D" id="1.10.510.10">
    <property type="entry name" value="Transferase(Phosphotransferase) domain 1"/>
    <property type="match status" value="1"/>
</dbReference>
<feature type="region of interest" description="Disordered" evidence="1">
    <location>
        <begin position="251"/>
        <end position="278"/>
    </location>
</feature>
<evidence type="ECO:0000256" key="1">
    <source>
        <dbReference type="SAM" id="MobiDB-lite"/>
    </source>
</evidence>
<proteinExistence type="predicted"/>
<dbReference type="Proteomes" id="UP001189429">
    <property type="component" value="Unassembled WGS sequence"/>
</dbReference>
<protein>
    <recommendedName>
        <fullName evidence="2">Protein kinase domain-containing protein</fullName>
    </recommendedName>
</protein>
<dbReference type="InterPro" id="IPR000719">
    <property type="entry name" value="Prot_kinase_dom"/>
</dbReference>
<dbReference type="EMBL" id="CAUYUJ010016160">
    <property type="protein sequence ID" value="CAK0862431.1"/>
    <property type="molecule type" value="Genomic_DNA"/>
</dbReference>
<dbReference type="PROSITE" id="PS50011">
    <property type="entry name" value="PROTEIN_KINASE_DOM"/>
    <property type="match status" value="1"/>
</dbReference>
<reference evidence="3" key="1">
    <citation type="submission" date="2023-10" db="EMBL/GenBank/DDBJ databases">
        <authorList>
            <person name="Chen Y."/>
            <person name="Shah S."/>
            <person name="Dougan E. K."/>
            <person name="Thang M."/>
            <person name="Chan C."/>
        </authorList>
    </citation>
    <scope>NUCLEOTIDE SEQUENCE [LARGE SCALE GENOMIC DNA]</scope>
</reference>
<evidence type="ECO:0000313" key="4">
    <source>
        <dbReference type="Proteomes" id="UP001189429"/>
    </source>
</evidence>
<evidence type="ECO:0000259" key="2">
    <source>
        <dbReference type="PROSITE" id="PS50011"/>
    </source>
</evidence>
<sequence>MILEDRYRVQEVKLATAQALTLECTDMALCRVVELRLIMEAEEAHAHVVELGVMATLADVPCVPDVYHFTRTRGPAVALPFSIMELLQGQTLAARFQEAQDPESARPLSPAEAAEISFALLRGVDECHQRKVLHLGLHPETVWISPSLSRAPVRILDWRGAQIFKGSGVLSNPEFMVAQEGKWRGKMNALPKLVRGDVEIPVSVLLQSSKSHEKPFPKLRVQSHGLPLYYMSAEQLNSVIVAYERRRKTQSHLWQHGDGQASRRDPRPRSRTPRCTGS</sequence>